<dbReference type="AlphaFoldDB" id="R9T618"/>
<reference evidence="2 3" key="1">
    <citation type="journal article" date="2013" name="Genome Announc.">
        <title>Genome sequence of 'Candidatus Methanomassiliicoccus intestinalis' Issoire-Mx1, a third thermoplasmatales-related methanogenic archaeon from human feces.</title>
        <authorList>
            <person name="Borrel G."/>
            <person name="Harris H.M."/>
            <person name="Parisot N."/>
            <person name="Gaci N."/>
            <person name="Tottey W."/>
            <person name="Mihajlovski A."/>
            <person name="Deane J."/>
            <person name="Gribaldo S."/>
            <person name="Bardot O."/>
            <person name="Peyretaillade E."/>
            <person name="Peyret P."/>
            <person name="O'Toole P.W."/>
            <person name="Brugere J.F."/>
        </authorList>
    </citation>
    <scope>NUCLEOTIDE SEQUENCE [LARGE SCALE GENOMIC DNA]</scope>
    <source>
        <strain evidence="2 3">Issoire-Mx1</strain>
    </source>
</reference>
<name>R9T618_METII</name>
<feature type="coiled-coil region" evidence="1">
    <location>
        <begin position="129"/>
        <end position="211"/>
    </location>
</feature>
<dbReference type="GeneID" id="41323492"/>
<dbReference type="RefSeq" id="WP_020448962.1">
    <property type="nucleotide sequence ID" value="NC_021353.1"/>
</dbReference>
<feature type="coiled-coil region" evidence="1">
    <location>
        <begin position="5"/>
        <end position="88"/>
    </location>
</feature>
<protein>
    <submittedName>
        <fullName evidence="2">Putative phosphoserine phosphatase</fullName>
    </submittedName>
</protein>
<organism evidence="2 3">
    <name type="scientific">Methanomassiliicoccus intestinalis (strain Issoire-Mx1)</name>
    <dbReference type="NCBI Taxonomy" id="1295009"/>
    <lineage>
        <taxon>Archaea</taxon>
        <taxon>Methanobacteriati</taxon>
        <taxon>Thermoplasmatota</taxon>
        <taxon>Thermoplasmata</taxon>
        <taxon>Methanomassiliicoccales</taxon>
        <taxon>Methanomassiliicoccaceae</taxon>
        <taxon>Methanomassiliicoccus</taxon>
    </lineage>
</organism>
<dbReference type="Proteomes" id="UP000014070">
    <property type="component" value="Chromosome"/>
</dbReference>
<proteinExistence type="predicted"/>
<dbReference type="HOGENOM" id="CLU_063607_0_0_2"/>
<dbReference type="InterPro" id="IPR055545">
    <property type="entry name" value="DUF7121"/>
</dbReference>
<keyword evidence="1" id="KW-0175">Coiled coil</keyword>
<sequence length="290" mass="33917">MTELLEELEQKRQLHNVEAEKHRRIRDELNEKTKEWVEKRDSLNAQVRELVDQAAKHRESRDELNVKVREAKEERDVWNKVVNDLNEKVTKIKKDNLPKNNGPSVQKLKKELKSLEFKQMTSVLSKGKEQELIDQMAKLQAEIKEREKAYDQNDDIKDALKELRDAKEKAEVHHHKVSEYAESAQSEHDAMIALYEQADALRKEADAAQEAFITNKVNSDEEHKKYIENIRQVHDYDKILAGMRQKARKAKKKDDEASAKEEAEKIFDRFKAGEKLSTDDLMALQKSGYL</sequence>
<dbReference type="STRING" id="1295009.MMINT_10960"/>
<keyword evidence="3" id="KW-1185">Reference proteome</keyword>
<dbReference type="KEGG" id="mer:MMINT_10960"/>
<evidence type="ECO:0000313" key="2">
    <source>
        <dbReference type="EMBL" id="AGN26437.1"/>
    </source>
</evidence>
<dbReference type="InParanoid" id="R9T618"/>
<gene>
    <name evidence="2" type="ORF">MMINT_10960</name>
</gene>
<accession>R9T618</accession>
<dbReference type="Pfam" id="PF23435">
    <property type="entry name" value="DUF7121"/>
    <property type="match status" value="1"/>
</dbReference>
<evidence type="ECO:0000313" key="3">
    <source>
        <dbReference type="Proteomes" id="UP000014070"/>
    </source>
</evidence>
<dbReference type="EMBL" id="CP005934">
    <property type="protein sequence ID" value="AGN26437.1"/>
    <property type="molecule type" value="Genomic_DNA"/>
</dbReference>
<evidence type="ECO:0000256" key="1">
    <source>
        <dbReference type="SAM" id="Coils"/>
    </source>
</evidence>